<dbReference type="InterPro" id="IPR013785">
    <property type="entry name" value="Aldolase_TIM"/>
</dbReference>
<evidence type="ECO:0000313" key="1">
    <source>
        <dbReference type="EMBL" id="SVA65824.1"/>
    </source>
</evidence>
<reference evidence="1" key="1">
    <citation type="submission" date="2018-05" db="EMBL/GenBank/DDBJ databases">
        <authorList>
            <person name="Lanie J.A."/>
            <person name="Ng W.-L."/>
            <person name="Kazmierczak K.M."/>
            <person name="Andrzejewski T.M."/>
            <person name="Davidsen T.M."/>
            <person name="Wayne K.J."/>
            <person name="Tettelin H."/>
            <person name="Glass J.I."/>
            <person name="Rusch D."/>
            <person name="Podicherti R."/>
            <person name="Tsui H.-C.T."/>
            <person name="Winkler M.E."/>
        </authorList>
    </citation>
    <scope>NUCLEOTIDE SEQUENCE</scope>
</reference>
<name>A0A381XM17_9ZZZZ</name>
<organism evidence="1">
    <name type="scientific">marine metagenome</name>
    <dbReference type="NCBI Taxonomy" id="408172"/>
    <lineage>
        <taxon>unclassified sequences</taxon>
        <taxon>metagenomes</taxon>
        <taxon>ecological metagenomes</taxon>
    </lineage>
</organism>
<dbReference type="AlphaFoldDB" id="A0A381XM17"/>
<evidence type="ECO:0008006" key="2">
    <source>
        <dbReference type="Google" id="ProtNLM"/>
    </source>
</evidence>
<gene>
    <name evidence="1" type="ORF">METZ01_LOCUS118678</name>
</gene>
<dbReference type="Gene3D" id="3.20.20.70">
    <property type="entry name" value="Aldolase class I"/>
    <property type="match status" value="1"/>
</dbReference>
<sequence>MLSIFVEASCNRYNRDECVDCHVFEPLADISKPDWHMTPDQARLMATKIRQIDTLNALAQQEINLTGGEATQNPHIVEIVKVFQSVSPSVCVHTNLEINSKSSKRWLRLVEIIDEGARADITLYPTAWEKFQKPLLKELIVLQNRMIANLIFENLVHLQQQIQILIGFFDEEAPSFNHVIRLLQKYNEKVSWLVENQPECDETIYTTHMGDTEAFAREENFTLGLSLLPAFKVDTKGRRAMSSIPFPQTPYIINCPAARGSIDIMTVQQTGEMTPCCDVGNLKCQPKFGNLLTDSPNEIMAKFEQSRKKMFTGISKNQENLKNEKLGKWVEEGIPPYCG</sequence>
<dbReference type="EMBL" id="UINC01015670">
    <property type="protein sequence ID" value="SVA65824.1"/>
    <property type="molecule type" value="Genomic_DNA"/>
</dbReference>
<protein>
    <recommendedName>
        <fullName evidence="2">Radical SAM core domain-containing protein</fullName>
    </recommendedName>
</protein>
<accession>A0A381XM17</accession>
<dbReference type="SUPFAM" id="SSF102114">
    <property type="entry name" value="Radical SAM enzymes"/>
    <property type="match status" value="1"/>
</dbReference>
<dbReference type="InterPro" id="IPR058240">
    <property type="entry name" value="rSAM_sf"/>
</dbReference>
<proteinExistence type="predicted"/>